<feature type="compositionally biased region" description="Basic and acidic residues" evidence="5">
    <location>
        <begin position="543"/>
        <end position="560"/>
    </location>
</feature>
<dbReference type="GO" id="GO:0016405">
    <property type="term" value="F:CoA-ligase activity"/>
    <property type="evidence" value="ECO:0007669"/>
    <property type="project" value="UniProtKB-ARBA"/>
</dbReference>
<evidence type="ECO:0000256" key="3">
    <source>
        <dbReference type="ARBA" id="ARBA00022741"/>
    </source>
</evidence>
<keyword evidence="2" id="KW-0436">Ligase</keyword>
<dbReference type="Gene3D" id="3.40.50.12780">
    <property type="entry name" value="N-terminal domain of ligase-like"/>
    <property type="match status" value="1"/>
</dbReference>
<evidence type="ECO:0000313" key="8">
    <source>
        <dbReference type="EMBL" id="WOF22955.1"/>
    </source>
</evidence>
<organism evidence="8 9">
    <name type="scientific">Microbacterium betulae</name>
    <dbReference type="NCBI Taxonomy" id="2981139"/>
    <lineage>
        <taxon>Bacteria</taxon>
        <taxon>Bacillati</taxon>
        <taxon>Actinomycetota</taxon>
        <taxon>Actinomycetes</taxon>
        <taxon>Micrococcales</taxon>
        <taxon>Microbacteriaceae</taxon>
        <taxon>Microbacterium</taxon>
    </lineage>
</organism>
<proteinExistence type="inferred from homology"/>
<dbReference type="InterPro" id="IPR042099">
    <property type="entry name" value="ANL_N_sf"/>
</dbReference>
<feature type="domain" description="AMP-dependent synthetase/ligase" evidence="6">
    <location>
        <begin position="49"/>
        <end position="391"/>
    </location>
</feature>
<evidence type="ECO:0000259" key="7">
    <source>
        <dbReference type="Pfam" id="PF13193"/>
    </source>
</evidence>
<evidence type="ECO:0000259" key="6">
    <source>
        <dbReference type="Pfam" id="PF00501"/>
    </source>
</evidence>
<dbReference type="KEGG" id="mbet:N8K70_16410"/>
<dbReference type="GO" id="GO:0006637">
    <property type="term" value="P:acyl-CoA metabolic process"/>
    <property type="evidence" value="ECO:0007669"/>
    <property type="project" value="TreeGrafter"/>
</dbReference>
<dbReference type="AlphaFoldDB" id="A0AA97FIK9"/>
<protein>
    <submittedName>
        <fullName evidence="8">AMP-binding protein</fullName>
    </submittedName>
</protein>
<dbReference type="InterPro" id="IPR045851">
    <property type="entry name" value="AMP-bd_C_sf"/>
</dbReference>
<dbReference type="GO" id="GO:0006633">
    <property type="term" value="P:fatty acid biosynthetic process"/>
    <property type="evidence" value="ECO:0007669"/>
    <property type="project" value="TreeGrafter"/>
</dbReference>
<dbReference type="GO" id="GO:0015645">
    <property type="term" value="F:fatty acid ligase activity"/>
    <property type="evidence" value="ECO:0007669"/>
    <property type="project" value="TreeGrafter"/>
</dbReference>
<evidence type="ECO:0000256" key="2">
    <source>
        <dbReference type="ARBA" id="ARBA00022598"/>
    </source>
</evidence>
<dbReference type="Proteomes" id="UP001305498">
    <property type="component" value="Chromosome"/>
</dbReference>
<accession>A0AA97FIK9</accession>
<reference evidence="8 9" key="1">
    <citation type="submission" date="2023-02" db="EMBL/GenBank/DDBJ databases">
        <title>Microbacterium betulae sp. nov., isolated from birch wood.</title>
        <authorList>
            <person name="Pasciak M."/>
            <person name="Pawlik K.J."/>
            <person name="Martynowski D."/>
            <person name="Laczmanski L."/>
            <person name="Ciekot J."/>
            <person name="Szponar B."/>
            <person name="Wojcik-Fatla A."/>
            <person name="Mackiewicz B."/>
            <person name="Farian E."/>
            <person name="Cholewa G."/>
            <person name="Cholewa A."/>
            <person name="Dutkiewicz J."/>
        </authorList>
    </citation>
    <scope>NUCLEOTIDE SEQUENCE [LARGE SCALE GENOMIC DNA]</scope>
    <source>
        <strain evidence="8 9">AB</strain>
    </source>
</reference>
<keyword evidence="3" id="KW-0547">Nucleotide-binding</keyword>
<dbReference type="InterPro" id="IPR051087">
    <property type="entry name" value="Mitochondrial_ACSM"/>
</dbReference>
<dbReference type="FunFam" id="3.30.300.30:FF:000028">
    <property type="entry name" value="AMP-dependent synthetase"/>
    <property type="match status" value="1"/>
</dbReference>
<dbReference type="Pfam" id="PF00501">
    <property type="entry name" value="AMP-binding"/>
    <property type="match status" value="1"/>
</dbReference>
<comment type="similarity">
    <text evidence="1">Belongs to the ATP-dependent AMP-binding enzyme family.</text>
</comment>
<dbReference type="SUPFAM" id="SSF56801">
    <property type="entry name" value="Acetyl-CoA synthetase-like"/>
    <property type="match status" value="1"/>
</dbReference>
<feature type="region of interest" description="Disordered" evidence="5">
    <location>
        <begin position="543"/>
        <end position="566"/>
    </location>
</feature>
<evidence type="ECO:0000313" key="9">
    <source>
        <dbReference type="Proteomes" id="UP001305498"/>
    </source>
</evidence>
<dbReference type="GO" id="GO:0005524">
    <property type="term" value="F:ATP binding"/>
    <property type="evidence" value="ECO:0007669"/>
    <property type="project" value="UniProtKB-KW"/>
</dbReference>
<gene>
    <name evidence="8" type="ORF">N8K70_16410</name>
</gene>
<dbReference type="InterPro" id="IPR000873">
    <property type="entry name" value="AMP-dep_synth/lig_dom"/>
</dbReference>
<dbReference type="GO" id="GO:0004321">
    <property type="term" value="F:fatty-acyl-CoA synthase activity"/>
    <property type="evidence" value="ECO:0007669"/>
    <property type="project" value="TreeGrafter"/>
</dbReference>
<dbReference type="Pfam" id="PF13193">
    <property type="entry name" value="AMP-binding_C"/>
    <property type="match status" value="1"/>
</dbReference>
<dbReference type="Gene3D" id="3.30.300.30">
    <property type="match status" value="1"/>
</dbReference>
<dbReference type="InterPro" id="IPR025110">
    <property type="entry name" value="AMP-bd_C"/>
</dbReference>
<keyword evidence="4" id="KW-0067">ATP-binding</keyword>
<sequence length="566" mass="62140">MSVTEEYRASRDLLLSLREDHDRAVEKFSWPELGDRFNWAIDWFDDIARGNDRAALVIVEEDGSELVRSFDEMRIASDRLASWLAARGVGRGDPVLLMLGNQVEMWDAMLAIMKLGAVILPTTTALGADDLADRIERGHVRAVVCNAADTGKLAPIEGDFARFSVGAADGWDDLREAASLPHAPSAHPGTAPSDPLLRYFTSGTTSRPKLVEHSQASYPVGHLSTLFWTGVRPGDTHLNISSPGWGKHAWSSFFVPWIAEATIFVYNYGRFDAAALLDELRRRAVDTFCAPPTVWRMLIGADLGERPPALRELLSAGEPLNPEVIARIRERWGLTIRDGYGQTETTAQIGNTPGSRVQPGSMGRALPGYPIALLDPVTGEPVAAPGEGELALDLSERPLPLMTGYANDPERTATSTAGGFYRTGDVARIDDDGYITYVGRTDDVFKASDYKVSPFELESVLIEHPAVAEAAVVPAPDAVRLAVPKAYIALAAGHEPTAETARSILAHAREHLAPYLRVRRLEFFELPKTISGKIRRVELRAREEDGSVDRDAEWRDEDFPGLRSRR</sequence>
<evidence type="ECO:0000256" key="5">
    <source>
        <dbReference type="SAM" id="MobiDB-lite"/>
    </source>
</evidence>
<name>A0AA97FIK9_9MICO</name>
<dbReference type="PANTHER" id="PTHR43605">
    <property type="entry name" value="ACYL-COENZYME A SYNTHETASE"/>
    <property type="match status" value="1"/>
</dbReference>
<evidence type="ECO:0000256" key="4">
    <source>
        <dbReference type="ARBA" id="ARBA00022840"/>
    </source>
</evidence>
<dbReference type="PANTHER" id="PTHR43605:SF10">
    <property type="entry name" value="ACYL-COA SYNTHETASE MEDIUM CHAIN FAMILY MEMBER 3"/>
    <property type="match status" value="1"/>
</dbReference>
<evidence type="ECO:0000256" key="1">
    <source>
        <dbReference type="ARBA" id="ARBA00006432"/>
    </source>
</evidence>
<keyword evidence="9" id="KW-1185">Reference proteome</keyword>
<dbReference type="RefSeq" id="WP_317139426.1">
    <property type="nucleotide sequence ID" value="NZ_CP118157.1"/>
</dbReference>
<dbReference type="EMBL" id="CP118157">
    <property type="protein sequence ID" value="WOF22955.1"/>
    <property type="molecule type" value="Genomic_DNA"/>
</dbReference>
<feature type="domain" description="AMP-binding enzyme C-terminal" evidence="7">
    <location>
        <begin position="456"/>
        <end position="533"/>
    </location>
</feature>